<dbReference type="InterPro" id="IPR058634">
    <property type="entry name" value="AaeA-lik-b-barrel"/>
</dbReference>
<dbReference type="InterPro" id="IPR006143">
    <property type="entry name" value="RND_pump_MFP"/>
</dbReference>
<dbReference type="EMBL" id="AOPO01000003">
    <property type="protein sequence ID" value="ELY22034.1"/>
    <property type="molecule type" value="Genomic_DNA"/>
</dbReference>
<keyword evidence="2 5" id="KW-0812">Transmembrane</keyword>
<dbReference type="AlphaFoldDB" id="L9UB16"/>
<evidence type="ECO:0000256" key="5">
    <source>
        <dbReference type="SAM" id="Phobius"/>
    </source>
</evidence>
<dbReference type="NCBIfam" id="TIGR01730">
    <property type="entry name" value="RND_mfp"/>
    <property type="match status" value="1"/>
</dbReference>
<gene>
    <name evidence="8" type="ORF">HALTITAN_1167</name>
</gene>
<dbReference type="GO" id="GO:0022857">
    <property type="term" value="F:transmembrane transporter activity"/>
    <property type="evidence" value="ECO:0007669"/>
    <property type="project" value="InterPro"/>
</dbReference>
<protein>
    <submittedName>
        <fullName evidence="8">Secretion protein HlyD</fullName>
    </submittedName>
</protein>
<dbReference type="InterPro" id="IPR058625">
    <property type="entry name" value="MdtA-like_BSH"/>
</dbReference>
<feature type="domain" description="p-hydroxybenzoic acid efflux pump subunit AaeA-like beta-barrel" evidence="7">
    <location>
        <begin position="221"/>
        <end position="317"/>
    </location>
</feature>
<dbReference type="Gene3D" id="2.40.50.100">
    <property type="match status" value="1"/>
</dbReference>
<evidence type="ECO:0000259" key="7">
    <source>
        <dbReference type="Pfam" id="PF25963"/>
    </source>
</evidence>
<dbReference type="Pfam" id="PF25917">
    <property type="entry name" value="BSH_RND"/>
    <property type="match status" value="1"/>
</dbReference>
<sequence length="328" mass="36374">MVRHFIICHPHRCHHVHFYCFASKPLRQPLRESPMRPSLRILLTLVIVAIAVAAGAWLWHYYLYTPWTRDARVHAEVVTIAPDVSGWVRTLEVVDTDHVAQGDTLFEIDNTRYQAAVDSAQATVDHRQATLELSRAEESRRNQLSNNRAISAENQQIAQINSRIAAADLQQAQAELASAQLDLARTQITAPVSGHILNVHLTAGTYANRGTPVMALIADNSFYVVGYFEETKMTSIDMGDPVDVILMNGDTHLEGRVVGIGRGIADSNTTLNQQLLPQVEPTFSWVRLAQRIPVRIALEDVPDDTLLSVGMTATVRVRPAKNAAVQPE</sequence>
<evidence type="ECO:0000313" key="8">
    <source>
        <dbReference type="EMBL" id="ELY22034.1"/>
    </source>
</evidence>
<evidence type="ECO:0000313" key="9">
    <source>
        <dbReference type="Proteomes" id="UP000011651"/>
    </source>
</evidence>
<evidence type="ECO:0000256" key="2">
    <source>
        <dbReference type="ARBA" id="ARBA00022692"/>
    </source>
</evidence>
<evidence type="ECO:0000256" key="1">
    <source>
        <dbReference type="ARBA" id="ARBA00009477"/>
    </source>
</evidence>
<reference evidence="8 9" key="1">
    <citation type="journal article" date="2013" name="Genome Announc.">
        <title>Draft Genome of the Marine Gammaproteobacterium Halomonas titanicae.</title>
        <authorList>
            <person name="Sanchez-Porro C."/>
            <person name="de la Haba R.R."/>
            <person name="Cruz-Hernandez N."/>
            <person name="Gonzalez J.M."/>
            <person name="Reyes-Guirao C."/>
            <person name="Navarro-Sampedro L."/>
            <person name="Carballo M."/>
            <person name="Ventosa A."/>
        </authorList>
    </citation>
    <scope>NUCLEOTIDE SEQUENCE [LARGE SCALE GENOMIC DNA]</scope>
    <source>
        <strain evidence="8 9">BH1</strain>
    </source>
</reference>
<dbReference type="SUPFAM" id="SSF111369">
    <property type="entry name" value="HlyD-like secretion proteins"/>
    <property type="match status" value="1"/>
</dbReference>
<feature type="transmembrane region" description="Helical" evidence="5">
    <location>
        <begin position="41"/>
        <end position="62"/>
    </location>
</feature>
<dbReference type="Gene3D" id="2.40.30.170">
    <property type="match status" value="1"/>
</dbReference>
<proteinExistence type="inferred from homology"/>
<accession>L9UB16</accession>
<dbReference type="PANTHER" id="PTHR30367:SF12">
    <property type="entry name" value="P-HYDROXYBENZOIC ACID EFFLUX PUMP SUBUNIT AAEA"/>
    <property type="match status" value="1"/>
</dbReference>
<dbReference type="PANTHER" id="PTHR30367">
    <property type="entry name" value="P-HYDROXYBENZOIC ACID EFFLUX PUMP SUBUNIT AAEA-RELATED"/>
    <property type="match status" value="1"/>
</dbReference>
<dbReference type="Pfam" id="PF25963">
    <property type="entry name" value="Beta-barrel_AAEA"/>
    <property type="match status" value="1"/>
</dbReference>
<dbReference type="InterPro" id="IPR050393">
    <property type="entry name" value="MFP_Efflux_Pump"/>
</dbReference>
<keyword evidence="4 5" id="KW-0472">Membrane</keyword>
<comment type="similarity">
    <text evidence="1">Belongs to the membrane fusion protein (MFP) (TC 8.A.1) family.</text>
</comment>
<dbReference type="PATRIC" id="fig|1204738.3.peg.1767"/>
<feature type="domain" description="Multidrug resistance protein MdtA-like barrel-sandwich hybrid" evidence="6">
    <location>
        <begin position="76"/>
        <end position="215"/>
    </location>
</feature>
<dbReference type="GO" id="GO:0016020">
    <property type="term" value="C:membrane"/>
    <property type="evidence" value="ECO:0007669"/>
    <property type="project" value="InterPro"/>
</dbReference>
<evidence type="ECO:0000256" key="4">
    <source>
        <dbReference type="ARBA" id="ARBA00023136"/>
    </source>
</evidence>
<dbReference type="Proteomes" id="UP000011651">
    <property type="component" value="Unassembled WGS sequence"/>
</dbReference>
<name>L9UB16_9GAMM</name>
<comment type="caution">
    <text evidence="8">The sequence shown here is derived from an EMBL/GenBank/DDBJ whole genome shotgun (WGS) entry which is preliminary data.</text>
</comment>
<keyword evidence="3 5" id="KW-1133">Transmembrane helix</keyword>
<organism evidence="8 9">
    <name type="scientific">Vreelandella titanicae BH1</name>
    <dbReference type="NCBI Taxonomy" id="1204738"/>
    <lineage>
        <taxon>Bacteria</taxon>
        <taxon>Pseudomonadati</taxon>
        <taxon>Pseudomonadota</taxon>
        <taxon>Gammaproteobacteria</taxon>
        <taxon>Oceanospirillales</taxon>
        <taxon>Halomonadaceae</taxon>
        <taxon>Vreelandella</taxon>
    </lineage>
</organism>
<evidence type="ECO:0000259" key="6">
    <source>
        <dbReference type="Pfam" id="PF25917"/>
    </source>
</evidence>
<evidence type="ECO:0000256" key="3">
    <source>
        <dbReference type="ARBA" id="ARBA00022989"/>
    </source>
</evidence>